<evidence type="ECO:0000313" key="2">
    <source>
        <dbReference type="Proteomes" id="UP001551482"/>
    </source>
</evidence>
<organism evidence="1 2">
    <name type="scientific">Streptodolium elevatio</name>
    <dbReference type="NCBI Taxonomy" id="3157996"/>
    <lineage>
        <taxon>Bacteria</taxon>
        <taxon>Bacillati</taxon>
        <taxon>Actinomycetota</taxon>
        <taxon>Actinomycetes</taxon>
        <taxon>Kitasatosporales</taxon>
        <taxon>Streptomycetaceae</taxon>
        <taxon>Streptodolium</taxon>
    </lineage>
</organism>
<reference evidence="1 2" key="1">
    <citation type="submission" date="2024-06" db="EMBL/GenBank/DDBJ databases">
        <title>The Natural Products Discovery Center: Release of the First 8490 Sequenced Strains for Exploring Actinobacteria Biosynthetic Diversity.</title>
        <authorList>
            <person name="Kalkreuter E."/>
            <person name="Kautsar S.A."/>
            <person name="Yang D."/>
            <person name="Bader C.D."/>
            <person name="Teijaro C.N."/>
            <person name="Fluegel L."/>
            <person name="Davis C.M."/>
            <person name="Simpson J.R."/>
            <person name="Lauterbach L."/>
            <person name="Steele A.D."/>
            <person name="Gui C."/>
            <person name="Meng S."/>
            <person name="Li G."/>
            <person name="Viehrig K."/>
            <person name="Ye F."/>
            <person name="Su P."/>
            <person name="Kiefer A.F."/>
            <person name="Nichols A."/>
            <person name="Cepeda A.J."/>
            <person name="Yan W."/>
            <person name="Fan B."/>
            <person name="Jiang Y."/>
            <person name="Adhikari A."/>
            <person name="Zheng C.-J."/>
            <person name="Schuster L."/>
            <person name="Cowan T.M."/>
            <person name="Smanski M.J."/>
            <person name="Chevrette M.G."/>
            <person name="De Carvalho L.P.S."/>
            <person name="Shen B."/>
        </authorList>
    </citation>
    <scope>NUCLEOTIDE SEQUENCE [LARGE SCALE GENOMIC DNA]</scope>
    <source>
        <strain evidence="1 2">NPDC048946</strain>
    </source>
</reference>
<evidence type="ECO:0008006" key="3">
    <source>
        <dbReference type="Google" id="ProtNLM"/>
    </source>
</evidence>
<dbReference type="Proteomes" id="UP001551482">
    <property type="component" value="Unassembled WGS sequence"/>
</dbReference>
<evidence type="ECO:0000313" key="1">
    <source>
        <dbReference type="EMBL" id="MEU8140162.1"/>
    </source>
</evidence>
<dbReference type="EMBL" id="JBEZFP010000254">
    <property type="protein sequence ID" value="MEU8140162.1"/>
    <property type="molecule type" value="Genomic_DNA"/>
</dbReference>
<keyword evidence="2" id="KW-1185">Reference proteome</keyword>
<protein>
    <recommendedName>
        <fullName evidence="3">Transposase</fullName>
    </recommendedName>
</protein>
<accession>A0ABV3DWN2</accession>
<name>A0ABV3DWN2_9ACTN</name>
<proteinExistence type="predicted"/>
<sequence>MTHDALDIAFRAPWGWPQWDAESDGEVLTTGCASRHLPPCFGASKSTVHRRFTIWSDAGL</sequence>
<gene>
    <name evidence="1" type="ORF">AB0C36_42595</name>
</gene>
<comment type="caution">
    <text evidence="1">The sequence shown here is derived from an EMBL/GenBank/DDBJ whole genome shotgun (WGS) entry which is preliminary data.</text>
</comment>